<name>A0A1L3NHV8_CLOSG</name>
<evidence type="ECO:0000313" key="1">
    <source>
        <dbReference type="EMBL" id="APH15719.1"/>
    </source>
</evidence>
<evidence type="ECO:0000313" key="2">
    <source>
        <dbReference type="Proteomes" id="UP000182204"/>
    </source>
</evidence>
<dbReference type="EMBL" id="CP013243">
    <property type="protein sequence ID" value="APH15719.1"/>
    <property type="molecule type" value="Genomic_DNA"/>
</dbReference>
<protein>
    <submittedName>
        <fullName evidence="1">Uncharacterized protein</fullName>
    </submittedName>
</protein>
<accession>A0A1L3NHV8</accession>
<organism evidence="1 2">
    <name type="scientific">Clostridium sporogenes</name>
    <dbReference type="NCBI Taxonomy" id="1509"/>
    <lineage>
        <taxon>Bacteria</taxon>
        <taxon>Bacillati</taxon>
        <taxon>Bacillota</taxon>
        <taxon>Clostridia</taxon>
        <taxon>Eubacteriales</taxon>
        <taxon>Clostridiaceae</taxon>
        <taxon>Clostridium</taxon>
    </lineage>
</organism>
<dbReference type="AlphaFoldDB" id="A0A1L3NHV8"/>
<proteinExistence type="predicted"/>
<sequence length="30" mass="3420">MINDLAKSNDKVTELRLQKDIGESSYKCYG</sequence>
<reference evidence="1 2" key="1">
    <citation type="submission" date="2015-11" db="EMBL/GenBank/DDBJ databases">
        <authorList>
            <person name="Hill K.K."/>
            <person name="Shirey T.B."/>
            <person name="Raphael B."/>
            <person name="Daligault H.E."/>
            <person name="Davenport K.W."/>
            <person name="Bruce D.C."/>
            <person name="Foley B.T."/>
            <person name="Johnson S.L."/>
        </authorList>
    </citation>
    <scope>NUCLEOTIDE SEQUENCE [LARGE SCALE GENOMIC DNA]</scope>
    <source>
        <strain evidence="1 2">CDC_1632</strain>
    </source>
</reference>
<dbReference type="Proteomes" id="UP000182204">
    <property type="component" value="Chromosome"/>
</dbReference>
<gene>
    <name evidence="1" type="ORF">NPD5_3653</name>
</gene>